<gene>
    <name evidence="2" type="ORF">ACH3VR_06425</name>
</gene>
<dbReference type="RefSeq" id="WP_396639932.1">
    <property type="nucleotide sequence ID" value="NZ_JBIQWL010000002.1"/>
</dbReference>
<organism evidence="2 3">
    <name type="scientific">Microbacterium alkaliflavum</name>
    <dbReference type="NCBI Taxonomy" id="3248839"/>
    <lineage>
        <taxon>Bacteria</taxon>
        <taxon>Bacillati</taxon>
        <taxon>Actinomycetota</taxon>
        <taxon>Actinomycetes</taxon>
        <taxon>Micrococcales</taxon>
        <taxon>Microbacteriaceae</taxon>
        <taxon>Microbacterium</taxon>
    </lineage>
</organism>
<keyword evidence="3" id="KW-1185">Reference proteome</keyword>
<dbReference type="EMBL" id="JBIQWL010000002">
    <property type="protein sequence ID" value="MFH8249985.1"/>
    <property type="molecule type" value="Genomic_DNA"/>
</dbReference>
<evidence type="ECO:0000256" key="1">
    <source>
        <dbReference type="SAM" id="MobiDB-lite"/>
    </source>
</evidence>
<proteinExistence type="predicted"/>
<feature type="region of interest" description="Disordered" evidence="1">
    <location>
        <begin position="1"/>
        <end position="21"/>
    </location>
</feature>
<dbReference type="Proteomes" id="UP001610861">
    <property type="component" value="Unassembled WGS sequence"/>
</dbReference>
<sequence>MIGSYESPAAEARPRRSPTRRAPALAAVATAALLLLSGCAGPFDPGPDMDCCEPQSQVPASIVGLWSRGWDPDEDWYLAISGDGSYELAYKNAVIERGVVTADASTIVFTSESGETRQRHWSTGELTLYGITTYYLDLDGDRWTLS</sequence>
<accession>A0ABW7Q557</accession>
<reference evidence="2 3" key="1">
    <citation type="submission" date="2024-09" db="EMBL/GenBank/DDBJ databases">
        <authorList>
            <person name="Pan X."/>
        </authorList>
    </citation>
    <scope>NUCLEOTIDE SEQUENCE [LARGE SCALE GENOMIC DNA]</scope>
    <source>
        <strain evidence="2 3">B2969</strain>
    </source>
</reference>
<protein>
    <recommendedName>
        <fullName evidence="4">Lipoprotein</fullName>
    </recommendedName>
</protein>
<evidence type="ECO:0000313" key="3">
    <source>
        <dbReference type="Proteomes" id="UP001610861"/>
    </source>
</evidence>
<comment type="caution">
    <text evidence="2">The sequence shown here is derived from an EMBL/GenBank/DDBJ whole genome shotgun (WGS) entry which is preliminary data.</text>
</comment>
<evidence type="ECO:0000313" key="2">
    <source>
        <dbReference type="EMBL" id="MFH8249985.1"/>
    </source>
</evidence>
<evidence type="ECO:0008006" key="4">
    <source>
        <dbReference type="Google" id="ProtNLM"/>
    </source>
</evidence>
<name>A0ABW7Q557_9MICO</name>